<accession>A0A251S0C1</accession>
<organism evidence="2 3">
    <name type="scientific">Helianthus annuus</name>
    <name type="common">Common sunflower</name>
    <dbReference type="NCBI Taxonomy" id="4232"/>
    <lineage>
        <taxon>Eukaryota</taxon>
        <taxon>Viridiplantae</taxon>
        <taxon>Streptophyta</taxon>
        <taxon>Embryophyta</taxon>
        <taxon>Tracheophyta</taxon>
        <taxon>Spermatophyta</taxon>
        <taxon>Magnoliopsida</taxon>
        <taxon>eudicotyledons</taxon>
        <taxon>Gunneridae</taxon>
        <taxon>Pentapetalae</taxon>
        <taxon>asterids</taxon>
        <taxon>campanulids</taxon>
        <taxon>Asterales</taxon>
        <taxon>Asteraceae</taxon>
        <taxon>Asteroideae</taxon>
        <taxon>Heliantheae alliance</taxon>
        <taxon>Heliantheae</taxon>
        <taxon>Helianthus</taxon>
    </lineage>
</organism>
<keyword evidence="3" id="KW-1185">Reference proteome</keyword>
<reference evidence="1 3" key="1">
    <citation type="journal article" date="2017" name="Nature">
        <title>The sunflower genome provides insights into oil metabolism, flowering and Asterid evolution.</title>
        <authorList>
            <person name="Badouin H."/>
            <person name="Gouzy J."/>
            <person name="Grassa C.J."/>
            <person name="Murat F."/>
            <person name="Staton S.E."/>
            <person name="Cottret L."/>
            <person name="Lelandais-Briere C."/>
            <person name="Owens G.L."/>
            <person name="Carrere S."/>
            <person name="Mayjonade B."/>
            <person name="Legrand L."/>
            <person name="Gill N."/>
            <person name="Kane N.C."/>
            <person name="Bowers J.E."/>
            <person name="Hubner S."/>
            <person name="Bellec A."/>
            <person name="Berard A."/>
            <person name="Berges H."/>
            <person name="Blanchet N."/>
            <person name="Boniface M.C."/>
            <person name="Brunel D."/>
            <person name="Catrice O."/>
            <person name="Chaidir N."/>
            <person name="Claudel C."/>
            <person name="Donnadieu C."/>
            <person name="Faraut T."/>
            <person name="Fievet G."/>
            <person name="Helmstetter N."/>
            <person name="King M."/>
            <person name="Knapp S.J."/>
            <person name="Lai Z."/>
            <person name="Le Paslier M.C."/>
            <person name="Lippi Y."/>
            <person name="Lorenzon L."/>
            <person name="Mandel J.R."/>
            <person name="Marage G."/>
            <person name="Marchand G."/>
            <person name="Marquand E."/>
            <person name="Bret-Mestries E."/>
            <person name="Morien E."/>
            <person name="Nambeesan S."/>
            <person name="Nguyen T."/>
            <person name="Pegot-Espagnet P."/>
            <person name="Pouilly N."/>
            <person name="Raftis F."/>
            <person name="Sallet E."/>
            <person name="Schiex T."/>
            <person name="Thomas J."/>
            <person name="Vandecasteele C."/>
            <person name="Vares D."/>
            <person name="Vear F."/>
            <person name="Vautrin S."/>
            <person name="Crespi M."/>
            <person name="Mangin B."/>
            <person name="Burke J.M."/>
            <person name="Salse J."/>
            <person name="Munos S."/>
            <person name="Vincourt P."/>
            <person name="Rieseberg L.H."/>
            <person name="Langlade N.B."/>
        </authorList>
    </citation>
    <scope>NUCLEOTIDE SEQUENCE [LARGE SCALE GENOMIC DNA]</scope>
    <source>
        <strain evidence="3">cv. SF193</strain>
        <tissue evidence="1">Leaves</tissue>
    </source>
</reference>
<proteinExistence type="predicted"/>
<gene>
    <name evidence="2" type="ORF">HannXRQ_Chr16g0517771</name>
    <name evidence="1" type="ORF">HanXRQr2_Chr16g0755941</name>
</gene>
<sequence>MINSLFVFDSSHACYDPRFIGGDGIVFYFHGRSNEHFNLISESNIQINACFIGLRPEGRTRDYTWIQALGLKFGNHNFTIEATKTQKWEDSVDHLKLSYDGTDLHIPEGHTSEWNSTKGDVQAERTSTTNSLTVTIPDIAEISINMFSVSEENSKIHIIIFRKMTALHI</sequence>
<evidence type="ECO:0000313" key="3">
    <source>
        <dbReference type="Proteomes" id="UP000215914"/>
    </source>
</evidence>
<protein>
    <submittedName>
        <fullName evidence="2">Uncharacterized protein</fullName>
    </submittedName>
</protein>
<name>A0A251S0C1_HELAN</name>
<evidence type="ECO:0000313" key="2">
    <source>
        <dbReference type="EMBL" id="OTF92064.1"/>
    </source>
</evidence>
<dbReference type="EMBL" id="CM007905">
    <property type="protein sequence ID" value="OTF92064.1"/>
    <property type="molecule type" value="Genomic_DNA"/>
</dbReference>
<reference evidence="1" key="3">
    <citation type="submission" date="2020-06" db="EMBL/GenBank/DDBJ databases">
        <title>Helianthus annuus Genome sequencing and assembly Release 2.</title>
        <authorList>
            <person name="Gouzy J."/>
            <person name="Langlade N."/>
            <person name="Munos S."/>
        </authorList>
    </citation>
    <scope>NUCLEOTIDE SEQUENCE</scope>
    <source>
        <tissue evidence="1">Leaves</tissue>
    </source>
</reference>
<dbReference type="EMBL" id="MNCJ02000331">
    <property type="protein sequence ID" value="KAF5760652.1"/>
    <property type="molecule type" value="Genomic_DNA"/>
</dbReference>
<dbReference type="Gramene" id="mRNA:HanXRQr2_Chr16g0755941">
    <property type="protein sequence ID" value="CDS:HanXRQr2_Chr16g0755941.1"/>
    <property type="gene ID" value="HanXRQr2_Chr16g0755941"/>
</dbReference>
<dbReference type="OMA" id="INACFIG"/>
<dbReference type="InParanoid" id="A0A251S0C1"/>
<dbReference type="Proteomes" id="UP000215914">
    <property type="component" value="Chromosome 16"/>
</dbReference>
<dbReference type="PANTHER" id="PTHR31656">
    <property type="entry name" value="ROOT CAP DOMAIN-CONTAINING PROTEIN"/>
    <property type="match status" value="1"/>
</dbReference>
<evidence type="ECO:0000313" key="1">
    <source>
        <dbReference type="EMBL" id="KAF5760652.1"/>
    </source>
</evidence>
<reference evidence="2" key="2">
    <citation type="submission" date="2017-02" db="EMBL/GenBank/DDBJ databases">
        <title>Sunflower complete genome.</title>
        <authorList>
            <person name="Langlade N."/>
            <person name="Munos S."/>
        </authorList>
    </citation>
    <scope>NUCLEOTIDE SEQUENCE [LARGE SCALE GENOMIC DNA]</scope>
    <source>
        <tissue evidence="2">Leaves</tissue>
    </source>
</reference>
<dbReference type="AlphaFoldDB" id="A0A251S0C1"/>